<evidence type="ECO:0000256" key="3">
    <source>
        <dbReference type="ARBA" id="ARBA00022525"/>
    </source>
</evidence>
<name>A0A2T7PHU4_POMCA</name>
<keyword evidence="7" id="KW-1185">Reference proteome</keyword>
<sequence length="190" mass="21436">MNSCGVVVVILFALYTGCPARPTEEIGRCNDPPREQLESHLFLKGGLNGLHESFFYIPSLLGLVKQRKDVDKQFVHVRRARMDLPHSSKTGGDAEVLNYDDNRIPDTLLEANCSCRKCQINESSGDAETILRCEPLVHHTRVLRRTGCKDGIYTWEPVLEPLTLTCACRLPKGVPSREDHSRVHQQTDRN</sequence>
<proteinExistence type="inferred from homology"/>
<accession>A0A2T7PHU4</accession>
<evidence type="ECO:0000313" key="6">
    <source>
        <dbReference type="EMBL" id="PVD32977.1"/>
    </source>
</evidence>
<feature type="signal peptide" evidence="5">
    <location>
        <begin position="1"/>
        <end position="20"/>
    </location>
</feature>
<evidence type="ECO:0000313" key="7">
    <source>
        <dbReference type="Proteomes" id="UP000245119"/>
    </source>
</evidence>
<dbReference type="Gene3D" id="2.10.90.10">
    <property type="entry name" value="Cystine-knot cytokines"/>
    <property type="match status" value="1"/>
</dbReference>
<dbReference type="EMBL" id="PZQS01000004">
    <property type="protein sequence ID" value="PVD32977.1"/>
    <property type="molecule type" value="Genomic_DNA"/>
</dbReference>
<dbReference type="InterPro" id="IPR029034">
    <property type="entry name" value="Cystine-knot_cytokine"/>
</dbReference>
<comment type="similarity">
    <text evidence="2">Belongs to the IL-17 family.</text>
</comment>
<dbReference type="GO" id="GO:0005125">
    <property type="term" value="F:cytokine activity"/>
    <property type="evidence" value="ECO:0007669"/>
    <property type="project" value="InterPro"/>
</dbReference>
<feature type="chain" id="PRO_5015779709" description="Interleukin 17-like protein" evidence="5">
    <location>
        <begin position="21"/>
        <end position="190"/>
    </location>
</feature>
<dbReference type="AlphaFoldDB" id="A0A2T7PHU4"/>
<protein>
    <recommendedName>
        <fullName evidence="8">Interleukin 17-like protein</fullName>
    </recommendedName>
</protein>
<organism evidence="6 7">
    <name type="scientific">Pomacea canaliculata</name>
    <name type="common">Golden apple snail</name>
    <dbReference type="NCBI Taxonomy" id="400727"/>
    <lineage>
        <taxon>Eukaryota</taxon>
        <taxon>Metazoa</taxon>
        <taxon>Spiralia</taxon>
        <taxon>Lophotrochozoa</taxon>
        <taxon>Mollusca</taxon>
        <taxon>Gastropoda</taxon>
        <taxon>Caenogastropoda</taxon>
        <taxon>Architaenioglossa</taxon>
        <taxon>Ampullarioidea</taxon>
        <taxon>Ampullariidae</taxon>
        <taxon>Pomacea</taxon>
    </lineage>
</organism>
<evidence type="ECO:0000256" key="4">
    <source>
        <dbReference type="ARBA" id="ARBA00022729"/>
    </source>
</evidence>
<comment type="caution">
    <text evidence="6">The sequence shown here is derived from an EMBL/GenBank/DDBJ whole genome shotgun (WGS) entry which is preliminary data.</text>
</comment>
<dbReference type="Proteomes" id="UP000245119">
    <property type="component" value="Linkage Group LG4"/>
</dbReference>
<dbReference type="GO" id="GO:0005576">
    <property type="term" value="C:extracellular region"/>
    <property type="evidence" value="ECO:0007669"/>
    <property type="project" value="UniProtKB-SubCell"/>
</dbReference>
<evidence type="ECO:0000256" key="2">
    <source>
        <dbReference type="ARBA" id="ARBA00007236"/>
    </source>
</evidence>
<keyword evidence="4 5" id="KW-0732">Signal</keyword>
<keyword evidence="3" id="KW-0964">Secreted</keyword>
<evidence type="ECO:0000256" key="1">
    <source>
        <dbReference type="ARBA" id="ARBA00004613"/>
    </source>
</evidence>
<dbReference type="InterPro" id="IPR010345">
    <property type="entry name" value="IL-17_fam"/>
</dbReference>
<dbReference type="SUPFAM" id="SSF57501">
    <property type="entry name" value="Cystine-knot cytokines"/>
    <property type="match status" value="1"/>
</dbReference>
<dbReference type="Pfam" id="PF06083">
    <property type="entry name" value="IL17"/>
    <property type="match status" value="1"/>
</dbReference>
<evidence type="ECO:0000256" key="5">
    <source>
        <dbReference type="SAM" id="SignalP"/>
    </source>
</evidence>
<gene>
    <name evidence="6" type="ORF">C0Q70_08425</name>
</gene>
<evidence type="ECO:0008006" key="8">
    <source>
        <dbReference type="Google" id="ProtNLM"/>
    </source>
</evidence>
<reference evidence="6 7" key="1">
    <citation type="submission" date="2018-04" db="EMBL/GenBank/DDBJ databases">
        <title>The genome of golden apple snail Pomacea canaliculata provides insight into stress tolerance and invasive adaptation.</title>
        <authorList>
            <person name="Liu C."/>
            <person name="Liu B."/>
            <person name="Ren Y."/>
            <person name="Zhang Y."/>
            <person name="Wang H."/>
            <person name="Li S."/>
            <person name="Jiang F."/>
            <person name="Yin L."/>
            <person name="Zhang G."/>
            <person name="Qian W."/>
            <person name="Fan W."/>
        </authorList>
    </citation>
    <scope>NUCLEOTIDE SEQUENCE [LARGE SCALE GENOMIC DNA]</scope>
    <source>
        <strain evidence="6">SZHN2017</strain>
        <tissue evidence="6">Muscle</tissue>
    </source>
</reference>
<comment type="subcellular location">
    <subcellularLocation>
        <location evidence="1">Secreted</location>
    </subcellularLocation>
</comment>